<dbReference type="AlphaFoldDB" id="A0A7G9WG33"/>
<reference evidence="1 2" key="1">
    <citation type="submission" date="2020-08" db="EMBL/GenBank/DDBJ databases">
        <authorList>
            <person name="Ren C."/>
            <person name="Gu Y."/>
            <person name="Xu Y."/>
        </authorList>
    </citation>
    <scope>NUCLEOTIDE SEQUENCE [LARGE SCALE GENOMIC DNA]</scope>
    <source>
        <strain evidence="1 2">LBM18003</strain>
    </source>
</reference>
<protein>
    <submittedName>
        <fullName evidence="1">Uncharacterized protein</fullName>
    </submittedName>
</protein>
<sequence>MDEKPAYGEEDCVQTGTGMFISGYVIVLKPEALPQDQHGIRQLLFCEGGWGSGPDEPDGSSVRAVSLANGECVRRKRSEILGLLKTELLPDRARLQLSQIRPLDSEVPKAPQFFGYCFLPDGRYAAGVPLSDEMEVREYIDTQRGYQHRVMICDSEDSCVFEMTAGKVIFPTQEDIERLNEEQTLSDAPVSGGMEMKP</sequence>
<dbReference type="EMBL" id="CP060696">
    <property type="protein sequence ID" value="QNO17645.1"/>
    <property type="molecule type" value="Genomic_DNA"/>
</dbReference>
<keyword evidence="2" id="KW-1185">Reference proteome</keyword>
<organism evidence="1 2">
    <name type="scientific">Caproicibacterium amylolyticum</name>
    <dbReference type="NCBI Taxonomy" id="2766537"/>
    <lineage>
        <taxon>Bacteria</taxon>
        <taxon>Bacillati</taxon>
        <taxon>Bacillota</taxon>
        <taxon>Clostridia</taxon>
        <taxon>Eubacteriales</taxon>
        <taxon>Oscillospiraceae</taxon>
        <taxon>Caproicibacterium</taxon>
    </lineage>
</organism>
<gene>
    <name evidence="1" type="ORF">H6X83_12045</name>
</gene>
<dbReference type="KEGG" id="caml:H6X83_12045"/>
<proteinExistence type="predicted"/>
<evidence type="ECO:0000313" key="2">
    <source>
        <dbReference type="Proteomes" id="UP000516046"/>
    </source>
</evidence>
<name>A0A7G9WG33_9FIRM</name>
<dbReference type="RefSeq" id="WP_212506709.1">
    <property type="nucleotide sequence ID" value="NZ_CP060696.1"/>
</dbReference>
<dbReference type="Proteomes" id="UP000516046">
    <property type="component" value="Chromosome"/>
</dbReference>
<evidence type="ECO:0000313" key="1">
    <source>
        <dbReference type="EMBL" id="QNO17645.1"/>
    </source>
</evidence>
<accession>A0A7G9WG33</accession>